<keyword evidence="2" id="KW-0813">Transport</keyword>
<dbReference type="InterPro" id="IPR044911">
    <property type="entry name" value="V-type_ATPase_csu/dsu_dom_3"/>
</dbReference>
<dbReference type="AlphaFoldDB" id="A0A7G9YX73"/>
<protein>
    <submittedName>
        <fullName evidence="4">V-type ATP synthase subunit C</fullName>
    </submittedName>
</protein>
<dbReference type="InterPro" id="IPR002843">
    <property type="entry name" value="ATPase_V0-cplx_csu/dsu"/>
</dbReference>
<dbReference type="GO" id="GO:0046961">
    <property type="term" value="F:proton-transporting ATPase activity, rotational mechanism"/>
    <property type="evidence" value="ECO:0007669"/>
    <property type="project" value="InterPro"/>
</dbReference>
<sequence>MAVSKYAYVYARIRARMSELMDERRLRELVDTRSEDFLSSLMDTAAYKDKLTKAALVGVEARKIEKTLKEDLIDQYLMVIKSTEGAGAIRDVFVEFLRRLEVKNLKAVIRAKAAEVHGTGTGTSTAEAPMFFPVEDFFKRRISRLTEADSIENVIKQSESPYKRVLEDALPEYEKSKRVLVLENALDEEISAAVREKVERLSGADKEIARKIVGTEFDLANLMILLRCKSEGIAEAEIRRYLLPDGFSFDFYPDVGAMNDSISAENVSSAVQLMPASAYKEVLTGALSSYEAEKSLVPLENALSQYFFVTIKSILRGCPINIGTIIGFLYLKEIEIRNLCTIAVCKENEIPAEETMKMVML</sequence>
<reference evidence="4" key="1">
    <citation type="submission" date="2020-06" db="EMBL/GenBank/DDBJ databases">
        <title>Unique genomic features of the anaerobic methanotrophic archaea.</title>
        <authorList>
            <person name="Chadwick G.L."/>
            <person name="Skennerton C.T."/>
            <person name="Laso-Perez R."/>
            <person name="Leu A.O."/>
            <person name="Speth D.R."/>
            <person name="Yu H."/>
            <person name="Morgan-Lang C."/>
            <person name="Hatzenpichler R."/>
            <person name="Goudeau D."/>
            <person name="Malmstrom R."/>
            <person name="Brazelton W.J."/>
            <person name="Woyke T."/>
            <person name="Hallam S.J."/>
            <person name="Tyson G.W."/>
            <person name="Wegener G."/>
            <person name="Boetius A."/>
            <person name="Orphan V."/>
        </authorList>
    </citation>
    <scope>NUCLEOTIDE SEQUENCE</scope>
</reference>
<evidence type="ECO:0000256" key="1">
    <source>
        <dbReference type="ARBA" id="ARBA00006709"/>
    </source>
</evidence>
<gene>
    <name evidence="4" type="primary">atpC</name>
    <name evidence="4" type="ORF">MBLPMMNE_00012</name>
</gene>
<dbReference type="InterPro" id="IPR036079">
    <property type="entry name" value="ATPase_csu/dsu_sf"/>
</dbReference>
<dbReference type="EMBL" id="MT631515">
    <property type="protein sequence ID" value="QNO52607.1"/>
    <property type="molecule type" value="Genomic_DNA"/>
</dbReference>
<proteinExistence type="inferred from homology"/>
<dbReference type="InterPro" id="IPR035067">
    <property type="entry name" value="V-type_ATPase_csu/dsu"/>
</dbReference>
<comment type="similarity">
    <text evidence="1">Belongs to the V-ATPase V0D/AC39 subunit family.</text>
</comment>
<dbReference type="SUPFAM" id="SSF103486">
    <property type="entry name" value="V-type ATP synthase subunit C"/>
    <property type="match status" value="1"/>
</dbReference>
<dbReference type="PANTHER" id="PTHR38682">
    <property type="entry name" value="V-TYPE ATP SYNTHASE SUBUNIT C"/>
    <property type="match status" value="1"/>
</dbReference>
<evidence type="ECO:0000313" key="4">
    <source>
        <dbReference type="EMBL" id="QNO52607.1"/>
    </source>
</evidence>
<dbReference type="Gene3D" id="1.20.1690.10">
    <property type="entry name" value="V-type ATP synthase subunit C domain"/>
    <property type="match status" value="2"/>
</dbReference>
<dbReference type="Gene3D" id="1.10.132.50">
    <property type="entry name" value="ATP synthase (C/AC39) subunit, domain 3"/>
    <property type="match status" value="1"/>
</dbReference>
<evidence type="ECO:0000256" key="3">
    <source>
        <dbReference type="ARBA" id="ARBA00023065"/>
    </source>
</evidence>
<keyword evidence="3" id="KW-0406">Ion transport</keyword>
<accession>A0A7G9YX73</accession>
<dbReference type="Pfam" id="PF01992">
    <property type="entry name" value="vATP-synt_AC39"/>
    <property type="match status" value="1"/>
</dbReference>
<dbReference type="InterPro" id="IPR050873">
    <property type="entry name" value="V-ATPase_V0D/AC39_subunit"/>
</dbReference>
<name>A0A7G9YX73_9EURY</name>
<dbReference type="PANTHER" id="PTHR38682:SF1">
    <property type="entry name" value="V-TYPE ATP SYNTHASE SUBUNIT C"/>
    <property type="match status" value="1"/>
</dbReference>
<organism evidence="4">
    <name type="scientific">Candidatus Methanophagaceae archaeon ANME-1 ERB6</name>
    <dbReference type="NCBI Taxonomy" id="2759912"/>
    <lineage>
        <taxon>Archaea</taxon>
        <taxon>Methanobacteriati</taxon>
        <taxon>Methanobacteriota</taxon>
        <taxon>Stenosarchaea group</taxon>
        <taxon>Methanomicrobia</taxon>
        <taxon>Candidatus Methanophagales</taxon>
        <taxon>Candidatus Methanophagaceae</taxon>
    </lineage>
</organism>
<evidence type="ECO:0000256" key="2">
    <source>
        <dbReference type="ARBA" id="ARBA00022448"/>
    </source>
</evidence>